<keyword evidence="1" id="KW-1133">Transmembrane helix</keyword>
<reference evidence="2 3" key="1">
    <citation type="journal article" date="2017" name="Nat. Ecol. Evol.">
        <title>Scallop genome provides insights into evolution of bilaterian karyotype and development.</title>
        <authorList>
            <person name="Wang S."/>
            <person name="Zhang J."/>
            <person name="Jiao W."/>
            <person name="Li J."/>
            <person name="Xun X."/>
            <person name="Sun Y."/>
            <person name="Guo X."/>
            <person name="Huan P."/>
            <person name="Dong B."/>
            <person name="Zhang L."/>
            <person name="Hu X."/>
            <person name="Sun X."/>
            <person name="Wang J."/>
            <person name="Zhao C."/>
            <person name="Wang Y."/>
            <person name="Wang D."/>
            <person name="Huang X."/>
            <person name="Wang R."/>
            <person name="Lv J."/>
            <person name="Li Y."/>
            <person name="Zhang Z."/>
            <person name="Liu B."/>
            <person name="Lu W."/>
            <person name="Hui Y."/>
            <person name="Liang J."/>
            <person name="Zhou Z."/>
            <person name="Hou R."/>
            <person name="Li X."/>
            <person name="Liu Y."/>
            <person name="Li H."/>
            <person name="Ning X."/>
            <person name="Lin Y."/>
            <person name="Zhao L."/>
            <person name="Xing Q."/>
            <person name="Dou J."/>
            <person name="Li Y."/>
            <person name="Mao J."/>
            <person name="Guo H."/>
            <person name="Dou H."/>
            <person name="Li T."/>
            <person name="Mu C."/>
            <person name="Jiang W."/>
            <person name="Fu Q."/>
            <person name="Fu X."/>
            <person name="Miao Y."/>
            <person name="Liu J."/>
            <person name="Yu Q."/>
            <person name="Li R."/>
            <person name="Liao H."/>
            <person name="Li X."/>
            <person name="Kong Y."/>
            <person name="Jiang Z."/>
            <person name="Chourrout D."/>
            <person name="Li R."/>
            <person name="Bao Z."/>
        </authorList>
    </citation>
    <scope>NUCLEOTIDE SEQUENCE [LARGE SCALE GENOMIC DNA]</scope>
    <source>
        <strain evidence="2 3">PY_sf001</strain>
    </source>
</reference>
<feature type="transmembrane region" description="Helical" evidence="1">
    <location>
        <begin position="67"/>
        <end position="92"/>
    </location>
</feature>
<comment type="caution">
    <text evidence="2">The sequence shown here is derived from an EMBL/GenBank/DDBJ whole genome shotgun (WGS) entry which is preliminary data.</text>
</comment>
<dbReference type="EMBL" id="NEDP02001463">
    <property type="protein sequence ID" value="OWF53226.1"/>
    <property type="molecule type" value="Genomic_DNA"/>
</dbReference>
<evidence type="ECO:0000313" key="2">
    <source>
        <dbReference type="EMBL" id="OWF53226.1"/>
    </source>
</evidence>
<name>A0A210QWZ1_MIZYE</name>
<dbReference type="PANTHER" id="PTHR12242">
    <property type="entry name" value="OS02G0130600 PROTEIN-RELATED"/>
    <property type="match status" value="1"/>
</dbReference>
<proteinExistence type="predicted"/>
<sequence>MCDVFKSEFTWKNCGFSHRNRKAFYTCQWQWPPWLFLLFRLVVLGYVVGAFIPVIVPKDANAKHSLLVYLTIWTYSILIAHNLIATIVALFYHCMQERDEDDFSVGIASHRYHVSGNRNSTYSSFKENTFRTDADAASYTITKESSDANTKYQAAIGTDQSDGGLSLKAQSNGRMNSESETRSVTTTTPIMYDETEDNLSCLMKFSWLLSALAQHFSIFVTLLYFTAVFPFLRVRADLVNDINLHAVNSFVVLLDLAVSARPVRYLHVLYPAIYGCAYTVFSIVYWTFDKESNVIYAILDWNNPALTLGVIAGAILIVVPLIQCMLFGLYRLRLKIYNSVYKHSYT</sequence>
<dbReference type="Proteomes" id="UP000242188">
    <property type="component" value="Unassembled WGS sequence"/>
</dbReference>
<keyword evidence="1" id="KW-0812">Transmembrane</keyword>
<accession>A0A210QWZ1</accession>
<dbReference type="InterPro" id="IPR049352">
    <property type="entry name" value="Rost"/>
</dbReference>
<feature type="transmembrane region" description="Helical" evidence="1">
    <location>
        <begin position="212"/>
        <end position="232"/>
    </location>
</feature>
<gene>
    <name evidence="2" type="ORF">KP79_PYT11548</name>
</gene>
<dbReference type="PANTHER" id="PTHR12242:SF1">
    <property type="entry name" value="MYND-TYPE DOMAIN-CONTAINING PROTEIN"/>
    <property type="match status" value="1"/>
</dbReference>
<evidence type="ECO:0000256" key="1">
    <source>
        <dbReference type="SAM" id="Phobius"/>
    </source>
</evidence>
<organism evidence="2 3">
    <name type="scientific">Mizuhopecten yessoensis</name>
    <name type="common">Japanese scallop</name>
    <name type="synonym">Patinopecten yessoensis</name>
    <dbReference type="NCBI Taxonomy" id="6573"/>
    <lineage>
        <taxon>Eukaryota</taxon>
        <taxon>Metazoa</taxon>
        <taxon>Spiralia</taxon>
        <taxon>Lophotrochozoa</taxon>
        <taxon>Mollusca</taxon>
        <taxon>Bivalvia</taxon>
        <taxon>Autobranchia</taxon>
        <taxon>Pteriomorphia</taxon>
        <taxon>Pectinida</taxon>
        <taxon>Pectinoidea</taxon>
        <taxon>Pectinidae</taxon>
        <taxon>Mizuhopecten</taxon>
    </lineage>
</organism>
<keyword evidence="3" id="KW-1185">Reference proteome</keyword>
<evidence type="ECO:0000313" key="3">
    <source>
        <dbReference type="Proteomes" id="UP000242188"/>
    </source>
</evidence>
<protein>
    <submittedName>
        <fullName evidence="2">Protein rolling stone</fullName>
    </submittedName>
</protein>
<dbReference type="AlphaFoldDB" id="A0A210QWZ1"/>
<feature type="transmembrane region" description="Helical" evidence="1">
    <location>
        <begin position="34"/>
        <end position="55"/>
    </location>
</feature>
<feature type="transmembrane region" description="Helical" evidence="1">
    <location>
        <begin position="268"/>
        <end position="288"/>
    </location>
</feature>
<dbReference type="Pfam" id="PF21534">
    <property type="entry name" value="Rost"/>
    <property type="match status" value="1"/>
</dbReference>
<keyword evidence="1" id="KW-0472">Membrane</keyword>
<feature type="transmembrane region" description="Helical" evidence="1">
    <location>
        <begin position="308"/>
        <end position="330"/>
    </location>
</feature>
<dbReference type="OrthoDB" id="419711at2759"/>
<dbReference type="GO" id="GO:0016020">
    <property type="term" value="C:membrane"/>
    <property type="evidence" value="ECO:0007669"/>
    <property type="project" value="TreeGrafter"/>
</dbReference>